<evidence type="ECO:0000256" key="4">
    <source>
        <dbReference type="ARBA" id="ARBA00022807"/>
    </source>
</evidence>
<proteinExistence type="inferred from homology"/>
<sequence>MGELDILSRAHRLFDGAHQVLNGQSTAARLDAGSDYYQTSPLVGPNTGGGHDRYELAVQRGREALRSTSRTDAVFAAVLTRAQQDHALARALTRQVLEAAQADDQAPAESPMAQREAMRRRAARLRAQHEHVSAARRQARRRLLLLRALRYRVLRHRGRLGALRLPPTSSRAGIAVRAALSKLGRPYVWGATGPNQFDCSGLVQWAYRQAGVSLDRTTYDQINDGVAVARSQIRPGDLVFPHTGHVQMAIGNGMVVEAPHAGATVRISPLGAAVAIRRPL</sequence>
<accession>A0ABT3C9W1</accession>
<dbReference type="Pfam" id="PF00877">
    <property type="entry name" value="NLPC_P60"/>
    <property type="match status" value="1"/>
</dbReference>
<keyword evidence="3" id="KW-0378">Hydrolase</keyword>
<reference evidence="7 8" key="1">
    <citation type="journal article" date="2022" name="BMC Genomics">
        <title>Comparative genome analysis of mycobacteria focusing on tRNA and non-coding RNA.</title>
        <authorList>
            <person name="Behra P.R.K."/>
            <person name="Pettersson B.M.F."/>
            <person name="Ramesh M."/>
            <person name="Das S."/>
            <person name="Dasgupta S."/>
            <person name="Kirsebom L.A."/>
        </authorList>
    </citation>
    <scope>NUCLEOTIDE SEQUENCE [LARGE SCALE GENOMIC DNA]</scope>
    <source>
        <strain evidence="7 8">DSM 44078</strain>
    </source>
</reference>
<gene>
    <name evidence="7" type="ORF">H7J73_09275</name>
</gene>
<dbReference type="Proteomes" id="UP001526201">
    <property type="component" value="Unassembled WGS sequence"/>
</dbReference>
<organism evidence="7 8">
    <name type="scientific">Mycolicibacterium komossense</name>
    <dbReference type="NCBI Taxonomy" id="1779"/>
    <lineage>
        <taxon>Bacteria</taxon>
        <taxon>Bacillati</taxon>
        <taxon>Actinomycetota</taxon>
        <taxon>Actinomycetes</taxon>
        <taxon>Mycobacteriales</taxon>
        <taxon>Mycobacteriaceae</taxon>
        <taxon>Mycolicibacterium</taxon>
    </lineage>
</organism>
<comment type="similarity">
    <text evidence="1">Belongs to the peptidase C40 family.</text>
</comment>
<evidence type="ECO:0000256" key="1">
    <source>
        <dbReference type="ARBA" id="ARBA00007074"/>
    </source>
</evidence>
<name>A0ABT3C9W1_9MYCO</name>
<protein>
    <submittedName>
        <fullName evidence="7">C40 family peptidase</fullName>
    </submittedName>
</protein>
<evidence type="ECO:0000256" key="3">
    <source>
        <dbReference type="ARBA" id="ARBA00022801"/>
    </source>
</evidence>
<evidence type="ECO:0000256" key="2">
    <source>
        <dbReference type="ARBA" id="ARBA00022670"/>
    </source>
</evidence>
<feature type="domain" description="NlpC/P60" evidence="6">
    <location>
        <begin position="169"/>
        <end position="280"/>
    </location>
</feature>
<dbReference type="SUPFAM" id="SSF54001">
    <property type="entry name" value="Cysteine proteinases"/>
    <property type="match status" value="1"/>
</dbReference>
<evidence type="ECO:0000313" key="8">
    <source>
        <dbReference type="Proteomes" id="UP001526201"/>
    </source>
</evidence>
<evidence type="ECO:0000313" key="7">
    <source>
        <dbReference type="EMBL" id="MCV7226221.1"/>
    </source>
</evidence>
<dbReference type="RefSeq" id="WP_264067048.1">
    <property type="nucleotide sequence ID" value="NZ_JACKTY010000020.1"/>
</dbReference>
<keyword evidence="2" id="KW-0645">Protease</keyword>
<dbReference type="InterPro" id="IPR038765">
    <property type="entry name" value="Papain-like_cys_pep_sf"/>
</dbReference>
<dbReference type="InterPro" id="IPR000064">
    <property type="entry name" value="NLP_P60_dom"/>
</dbReference>
<dbReference type="Gene3D" id="3.90.1720.10">
    <property type="entry name" value="endopeptidase domain like (from Nostoc punctiforme)"/>
    <property type="match status" value="1"/>
</dbReference>
<dbReference type="PANTHER" id="PTHR47359:SF3">
    <property type="entry name" value="NLP_P60 DOMAIN-CONTAINING PROTEIN-RELATED"/>
    <property type="match status" value="1"/>
</dbReference>
<evidence type="ECO:0000259" key="6">
    <source>
        <dbReference type="PROSITE" id="PS51935"/>
    </source>
</evidence>
<dbReference type="InterPro" id="IPR051794">
    <property type="entry name" value="PG_Endopeptidase_C40"/>
</dbReference>
<keyword evidence="4" id="KW-0788">Thiol protease</keyword>
<dbReference type="EMBL" id="JACKTY010000020">
    <property type="protein sequence ID" value="MCV7226221.1"/>
    <property type="molecule type" value="Genomic_DNA"/>
</dbReference>
<feature type="compositionally biased region" description="Low complexity" evidence="5">
    <location>
        <begin position="101"/>
        <end position="115"/>
    </location>
</feature>
<evidence type="ECO:0000256" key="5">
    <source>
        <dbReference type="SAM" id="MobiDB-lite"/>
    </source>
</evidence>
<feature type="region of interest" description="Disordered" evidence="5">
    <location>
        <begin position="101"/>
        <end position="133"/>
    </location>
</feature>
<keyword evidence="8" id="KW-1185">Reference proteome</keyword>
<comment type="caution">
    <text evidence="7">The sequence shown here is derived from an EMBL/GenBank/DDBJ whole genome shotgun (WGS) entry which is preliminary data.</text>
</comment>
<dbReference type="PROSITE" id="PS51935">
    <property type="entry name" value="NLPC_P60"/>
    <property type="match status" value="1"/>
</dbReference>
<dbReference type="PANTHER" id="PTHR47359">
    <property type="entry name" value="PEPTIDOGLYCAN DL-ENDOPEPTIDASE CWLO"/>
    <property type="match status" value="1"/>
</dbReference>